<dbReference type="SUPFAM" id="SSF50249">
    <property type="entry name" value="Nucleic acid-binding proteins"/>
    <property type="match status" value="1"/>
</dbReference>
<dbReference type="NCBIfam" id="NF004123">
    <property type="entry name" value="PRK05610.1"/>
    <property type="match status" value="1"/>
</dbReference>
<gene>
    <name evidence="12" type="ORF">AXG93_115s1400</name>
</gene>
<reference evidence="12" key="1">
    <citation type="submission" date="2016-03" db="EMBL/GenBank/DDBJ databases">
        <title>Mechanisms controlling the formation of the plant cell surface in tip-growing cells are functionally conserved among land plants.</title>
        <authorList>
            <person name="Honkanen S."/>
            <person name="Jones V.A."/>
            <person name="Morieri G."/>
            <person name="Champion C."/>
            <person name="Hetherington A.J."/>
            <person name="Kelly S."/>
            <person name="Saint-Marcoux D."/>
            <person name="Proust H."/>
            <person name="Prescott H."/>
            <person name="Dolan L."/>
        </authorList>
    </citation>
    <scope>NUCLEOTIDE SEQUENCE [LARGE SCALE GENOMIC DNA]</scope>
    <source>
        <tissue evidence="12">Whole gametophyte</tissue>
    </source>
</reference>
<dbReference type="InterPro" id="IPR019984">
    <property type="entry name" value="Ribosomal_uS17_bact/chlr"/>
</dbReference>
<sequence>MLKLVVTSKEESILGPTIPFSVGDFVSLTAILLYWACCCWVLSSGSKRPHVPVALSPALEDCEIRIQIRNRCSSLASQVVAMAASAVVSPLSAQVKLANTFATGTALRPGFNGSSSVSVAAPGSVRVVALKKLLGKVVTNTNDKSVTVEVSRIAPHSKYKKRVRSAKNYIVHDPENRCKIGDVVTLAKCAPVSKRKTFVVLEVRSGQEAEMELSQALEIPFESAVAA</sequence>
<evidence type="ECO:0000256" key="5">
    <source>
        <dbReference type="ARBA" id="ARBA00022730"/>
    </source>
</evidence>
<dbReference type="GO" id="GO:0003735">
    <property type="term" value="F:structural constituent of ribosome"/>
    <property type="evidence" value="ECO:0007669"/>
    <property type="project" value="InterPro"/>
</dbReference>
<keyword evidence="3" id="KW-0150">Chloroplast</keyword>
<keyword evidence="8" id="KW-0689">Ribosomal protein</keyword>
<accession>A0A176W5W3</accession>
<dbReference type="GO" id="GO:0019843">
    <property type="term" value="F:rRNA binding"/>
    <property type="evidence" value="ECO:0007669"/>
    <property type="project" value="UniProtKB-KW"/>
</dbReference>
<comment type="subcellular location">
    <subcellularLocation>
        <location evidence="1">Plastid</location>
        <location evidence="1">Chloroplast</location>
    </subcellularLocation>
</comment>
<keyword evidence="5" id="KW-0699">rRNA-binding</keyword>
<dbReference type="InterPro" id="IPR000266">
    <property type="entry name" value="Ribosomal_uS17"/>
</dbReference>
<keyword evidence="6" id="KW-0694">RNA-binding</keyword>
<dbReference type="Gene3D" id="2.40.50.140">
    <property type="entry name" value="Nucleic acid-binding proteins"/>
    <property type="match status" value="1"/>
</dbReference>
<evidence type="ECO:0000256" key="11">
    <source>
        <dbReference type="ARBA" id="ARBA00035308"/>
    </source>
</evidence>
<evidence type="ECO:0000256" key="8">
    <source>
        <dbReference type="ARBA" id="ARBA00022980"/>
    </source>
</evidence>
<dbReference type="GO" id="GO:1990904">
    <property type="term" value="C:ribonucleoprotein complex"/>
    <property type="evidence" value="ECO:0007669"/>
    <property type="project" value="UniProtKB-KW"/>
</dbReference>
<dbReference type="PANTHER" id="PTHR10744:SF7">
    <property type="entry name" value="SMALL RIBOSOMAL SUBUNIT PROTEIN US17C"/>
    <property type="match status" value="1"/>
</dbReference>
<proteinExistence type="inferred from homology"/>
<evidence type="ECO:0000313" key="12">
    <source>
        <dbReference type="EMBL" id="OAE28450.1"/>
    </source>
</evidence>
<dbReference type="GO" id="GO:0006412">
    <property type="term" value="P:translation"/>
    <property type="evidence" value="ECO:0007669"/>
    <property type="project" value="InterPro"/>
</dbReference>
<dbReference type="PANTHER" id="PTHR10744">
    <property type="entry name" value="40S RIBOSOMAL PROTEIN S11 FAMILY MEMBER"/>
    <property type="match status" value="1"/>
</dbReference>
<keyword evidence="4" id="KW-0934">Plastid</keyword>
<dbReference type="InterPro" id="IPR012340">
    <property type="entry name" value="NA-bd_OB-fold"/>
</dbReference>
<dbReference type="GO" id="GO:0009507">
    <property type="term" value="C:chloroplast"/>
    <property type="evidence" value="ECO:0007669"/>
    <property type="project" value="UniProtKB-SubCell"/>
</dbReference>
<evidence type="ECO:0000256" key="10">
    <source>
        <dbReference type="ARBA" id="ARBA00035251"/>
    </source>
</evidence>
<dbReference type="Proteomes" id="UP000077202">
    <property type="component" value="Unassembled WGS sequence"/>
</dbReference>
<keyword evidence="13" id="KW-1185">Reference proteome</keyword>
<organism evidence="12 13">
    <name type="scientific">Marchantia polymorpha subsp. ruderalis</name>
    <dbReference type="NCBI Taxonomy" id="1480154"/>
    <lineage>
        <taxon>Eukaryota</taxon>
        <taxon>Viridiplantae</taxon>
        <taxon>Streptophyta</taxon>
        <taxon>Embryophyta</taxon>
        <taxon>Marchantiophyta</taxon>
        <taxon>Marchantiopsida</taxon>
        <taxon>Marchantiidae</taxon>
        <taxon>Marchantiales</taxon>
        <taxon>Marchantiaceae</taxon>
        <taxon>Marchantia</taxon>
    </lineage>
</organism>
<dbReference type="EMBL" id="LVLJ01001739">
    <property type="protein sequence ID" value="OAE28450.1"/>
    <property type="molecule type" value="Genomic_DNA"/>
</dbReference>
<evidence type="ECO:0000256" key="9">
    <source>
        <dbReference type="ARBA" id="ARBA00023274"/>
    </source>
</evidence>
<evidence type="ECO:0000256" key="4">
    <source>
        <dbReference type="ARBA" id="ARBA00022640"/>
    </source>
</evidence>
<evidence type="ECO:0000256" key="6">
    <source>
        <dbReference type="ARBA" id="ARBA00022884"/>
    </source>
</evidence>
<evidence type="ECO:0000256" key="3">
    <source>
        <dbReference type="ARBA" id="ARBA00022528"/>
    </source>
</evidence>
<evidence type="ECO:0000256" key="2">
    <source>
        <dbReference type="ARBA" id="ARBA00010254"/>
    </source>
</evidence>
<name>A0A176W5W3_MARPO</name>
<comment type="caution">
    <text evidence="12">The sequence shown here is derived from an EMBL/GenBank/DDBJ whole genome shotgun (WGS) entry which is preliminary data.</text>
</comment>
<dbReference type="HAMAP" id="MF_01345_B">
    <property type="entry name" value="Ribosomal_uS17_B"/>
    <property type="match status" value="1"/>
</dbReference>
<evidence type="ECO:0000256" key="1">
    <source>
        <dbReference type="ARBA" id="ARBA00004229"/>
    </source>
</evidence>
<dbReference type="CDD" id="cd00364">
    <property type="entry name" value="Ribosomal_uS17"/>
    <property type="match status" value="1"/>
</dbReference>
<dbReference type="Pfam" id="PF00366">
    <property type="entry name" value="Ribosomal_S17"/>
    <property type="match status" value="1"/>
</dbReference>
<comment type="similarity">
    <text evidence="2">Belongs to the universal ribosomal protein uS17 family.</text>
</comment>
<protein>
    <recommendedName>
        <fullName evidence="10">Small ribosomal subunit protein uS17c</fullName>
    </recommendedName>
    <alternativeName>
        <fullName evidence="11">30S ribosomal protein S17, chloroplastic</fullName>
    </alternativeName>
</protein>
<dbReference type="GO" id="GO:0005840">
    <property type="term" value="C:ribosome"/>
    <property type="evidence" value="ECO:0007669"/>
    <property type="project" value="UniProtKB-KW"/>
</dbReference>
<evidence type="ECO:0000313" key="13">
    <source>
        <dbReference type="Proteomes" id="UP000077202"/>
    </source>
</evidence>
<keyword evidence="9" id="KW-0687">Ribonucleoprotein</keyword>
<evidence type="ECO:0000256" key="7">
    <source>
        <dbReference type="ARBA" id="ARBA00022946"/>
    </source>
</evidence>
<keyword evidence="7" id="KW-0809">Transit peptide</keyword>
<dbReference type="AlphaFoldDB" id="A0A176W5W3"/>
<dbReference type="PRINTS" id="PR00973">
    <property type="entry name" value="RIBOSOMALS17"/>
</dbReference>